<dbReference type="InterPro" id="IPR029151">
    <property type="entry name" value="Sensor-like_sf"/>
</dbReference>
<dbReference type="Proteomes" id="UP001321445">
    <property type="component" value="Chromosome"/>
</dbReference>
<gene>
    <name evidence="1" type="ORF">HCR_08140</name>
</gene>
<dbReference type="SUPFAM" id="SSF103190">
    <property type="entry name" value="Sensory domain-like"/>
    <property type="match status" value="1"/>
</dbReference>
<dbReference type="RefSeq" id="WP_286337693.1">
    <property type="nucleotide sequence ID" value="NZ_AP027370.1"/>
</dbReference>
<accession>A0ABM8FLE6</accession>
<protein>
    <submittedName>
        <fullName evidence="1">Uncharacterized protein</fullName>
    </submittedName>
</protein>
<sequence>MTEELEKIEEIYCEKREKIRNYLIELLKEHEKDDYSLEGLKKVVKETPHLMVAYVVNDDCIQESPNIYKDHINNEKKGLNRRSFLRYITTKRDKYFLSDPYYNETSGKIYVLLYEEHENKMLFFNFDIKAVLEELGLWY</sequence>
<name>A0ABM8FLE6_9BACT</name>
<keyword evidence="2" id="KW-1185">Reference proteome</keyword>
<evidence type="ECO:0000313" key="2">
    <source>
        <dbReference type="Proteomes" id="UP001321445"/>
    </source>
</evidence>
<proteinExistence type="predicted"/>
<dbReference type="EMBL" id="AP027370">
    <property type="protein sequence ID" value="BDY12502.1"/>
    <property type="molecule type" value="Genomic_DNA"/>
</dbReference>
<evidence type="ECO:0000313" key="1">
    <source>
        <dbReference type="EMBL" id="BDY12502.1"/>
    </source>
</evidence>
<organism evidence="1 2">
    <name type="scientific">Hydrogenimonas cancrithermarum</name>
    <dbReference type="NCBI Taxonomy" id="2993563"/>
    <lineage>
        <taxon>Bacteria</taxon>
        <taxon>Pseudomonadati</taxon>
        <taxon>Campylobacterota</taxon>
        <taxon>Epsilonproteobacteria</taxon>
        <taxon>Campylobacterales</taxon>
        <taxon>Hydrogenimonadaceae</taxon>
        <taxon>Hydrogenimonas</taxon>
    </lineage>
</organism>
<reference evidence="1 2" key="1">
    <citation type="submission" date="2023-03" db="EMBL/GenBank/DDBJ databases">
        <title>Description of Hydrogenimonas sp. ISO32.</title>
        <authorList>
            <person name="Mino S."/>
            <person name="Fukazawa S."/>
            <person name="Sawabe T."/>
        </authorList>
    </citation>
    <scope>NUCLEOTIDE SEQUENCE [LARGE SCALE GENOMIC DNA]</scope>
    <source>
        <strain evidence="1 2">ISO32</strain>
    </source>
</reference>